<dbReference type="InterPro" id="IPR042094">
    <property type="entry name" value="T2SS_GspF_sf"/>
</dbReference>
<dbReference type="Gene3D" id="1.20.81.30">
    <property type="entry name" value="Type II secretion system (T2SS), domain F"/>
    <property type="match status" value="2"/>
</dbReference>
<protein>
    <submittedName>
        <fullName evidence="12">Type II secretion system protein F</fullName>
    </submittedName>
</protein>
<dbReference type="InterPro" id="IPR003004">
    <property type="entry name" value="GspF/PilC"/>
</dbReference>
<evidence type="ECO:0000256" key="6">
    <source>
        <dbReference type="ARBA" id="ARBA00022692"/>
    </source>
</evidence>
<comment type="caution">
    <text evidence="12">The sequence shown here is derived from an EMBL/GenBank/DDBJ whole genome shotgun (WGS) entry which is preliminary data.</text>
</comment>
<evidence type="ECO:0000256" key="10">
    <source>
        <dbReference type="SAM" id="Phobius"/>
    </source>
</evidence>
<evidence type="ECO:0000256" key="3">
    <source>
        <dbReference type="ARBA" id="ARBA00022448"/>
    </source>
</evidence>
<evidence type="ECO:0000256" key="7">
    <source>
        <dbReference type="ARBA" id="ARBA00022989"/>
    </source>
</evidence>
<keyword evidence="8 10" id="KW-0472">Membrane</keyword>
<evidence type="ECO:0000256" key="8">
    <source>
        <dbReference type="ARBA" id="ARBA00023136"/>
    </source>
</evidence>
<reference evidence="12 13" key="1">
    <citation type="journal article" date="2016" name="Syst. Appl. Microbiol.">
        <title>Vibrio bivalvicida sp. nov., a novel larval pathogen for bivalve molluscs reared in a hatchery.</title>
        <authorList>
            <person name="Dubert J."/>
            <person name="Romalde J.L."/>
            <person name="Prado S."/>
            <person name="Barja J.L."/>
        </authorList>
    </citation>
    <scope>NUCLEOTIDE SEQUENCE [LARGE SCALE GENOMIC DNA]</scope>
    <source>
        <strain evidence="12 13">605</strain>
    </source>
</reference>
<sequence length="408" mass="45616">MKPHSRNQLKRYRWKGVNHKGKLVSGYTLALNDHEVRERLSEQSIRLKTLKRRSLSVLTRLTQKINRKDITLLTRQLSTMLATGIPIIQALNIITKGHSKAEMRSVLSHITKQIESGHPLSESLRSANPLFDSLYVDLVATGEQSGNLAEVFARIANYREKSEQLSAKVVKALIYPTMVILTALSVAYLMLTKVIPQFKGMFNGFGAQLPWFTQQVLLLSDFAQAYTGMGLMLLAVIFYMLRVVLRKSRRAQLILSRLTLKAPVIGKIIIKASIAKFSRTLATSFNAGIPILAGLKASAKTAQCKHYQNALERVLLDTTTGMPLYVALRHTHCFPEMVLQMVMIGEESGRLGEMLHRIADVYEFEIDNTVDNLGRILEPILIIFLGVVVGGLVVAMYLPIFNLMSVIG</sequence>
<dbReference type="Proteomes" id="UP000078406">
    <property type="component" value="Unassembled WGS sequence"/>
</dbReference>
<dbReference type="PANTHER" id="PTHR30012:SF7">
    <property type="entry name" value="PROTEIN TRANSPORT PROTEIN HOFC HOMOLOG"/>
    <property type="match status" value="1"/>
</dbReference>
<feature type="domain" description="Type II secretion system protein GspF" evidence="11">
    <location>
        <begin position="277"/>
        <end position="399"/>
    </location>
</feature>
<accession>A0A177Y3C1</accession>
<feature type="transmembrane region" description="Helical" evidence="10">
    <location>
        <begin position="380"/>
        <end position="400"/>
    </location>
</feature>
<dbReference type="RefSeq" id="WP_054963186.1">
    <property type="nucleotide sequence ID" value="NZ_LLEI02000020.1"/>
</dbReference>
<evidence type="ECO:0000256" key="2">
    <source>
        <dbReference type="ARBA" id="ARBA00005745"/>
    </source>
</evidence>
<keyword evidence="6 9" id="KW-0812">Transmembrane</keyword>
<dbReference type="PROSITE" id="PS00874">
    <property type="entry name" value="T2SP_F"/>
    <property type="match status" value="1"/>
</dbReference>
<dbReference type="GO" id="GO:0005886">
    <property type="term" value="C:plasma membrane"/>
    <property type="evidence" value="ECO:0007669"/>
    <property type="project" value="UniProtKB-SubCell"/>
</dbReference>
<proteinExistence type="inferred from homology"/>
<feature type="transmembrane region" description="Helical" evidence="10">
    <location>
        <begin position="225"/>
        <end position="245"/>
    </location>
</feature>
<dbReference type="InterPro" id="IPR018076">
    <property type="entry name" value="T2SS_GspF_dom"/>
</dbReference>
<keyword evidence="4" id="KW-1003">Cell membrane</keyword>
<organism evidence="12 13">
    <name type="scientific">Vibrio bivalvicida</name>
    <dbReference type="NCBI Taxonomy" id="1276888"/>
    <lineage>
        <taxon>Bacteria</taxon>
        <taxon>Pseudomonadati</taxon>
        <taxon>Pseudomonadota</taxon>
        <taxon>Gammaproteobacteria</taxon>
        <taxon>Vibrionales</taxon>
        <taxon>Vibrionaceae</taxon>
        <taxon>Vibrio</taxon>
        <taxon>Vibrio oreintalis group</taxon>
    </lineage>
</organism>
<name>A0A177Y3C1_9VIBR</name>
<feature type="transmembrane region" description="Helical" evidence="10">
    <location>
        <begin position="169"/>
        <end position="191"/>
    </location>
</feature>
<dbReference type="GO" id="GO:0015628">
    <property type="term" value="P:protein secretion by the type II secretion system"/>
    <property type="evidence" value="ECO:0007669"/>
    <property type="project" value="TreeGrafter"/>
</dbReference>
<dbReference type="InterPro" id="IPR001992">
    <property type="entry name" value="T2SS_GspF/T4SS_PilC_CS"/>
</dbReference>
<comment type="similarity">
    <text evidence="2 9">Belongs to the GSP F family.</text>
</comment>
<dbReference type="PANTHER" id="PTHR30012">
    <property type="entry name" value="GENERAL SECRETION PATHWAY PROTEIN"/>
    <property type="match status" value="1"/>
</dbReference>
<dbReference type="EMBL" id="LLEI02000020">
    <property type="protein sequence ID" value="OAJ95372.1"/>
    <property type="molecule type" value="Genomic_DNA"/>
</dbReference>
<dbReference type="AlphaFoldDB" id="A0A177Y3C1"/>
<dbReference type="Pfam" id="PF00482">
    <property type="entry name" value="T2SSF"/>
    <property type="match status" value="2"/>
</dbReference>
<evidence type="ECO:0000256" key="5">
    <source>
        <dbReference type="ARBA" id="ARBA00022519"/>
    </source>
</evidence>
<evidence type="ECO:0000259" key="11">
    <source>
        <dbReference type="Pfam" id="PF00482"/>
    </source>
</evidence>
<comment type="subcellular location">
    <subcellularLocation>
        <location evidence="1 9">Cell inner membrane</location>
        <topology evidence="1 9">Multi-pass membrane protein</topology>
    </subcellularLocation>
</comment>
<evidence type="ECO:0000313" key="13">
    <source>
        <dbReference type="Proteomes" id="UP000078406"/>
    </source>
</evidence>
<dbReference type="PRINTS" id="PR00812">
    <property type="entry name" value="BCTERIALGSPF"/>
</dbReference>
<keyword evidence="7 10" id="KW-1133">Transmembrane helix</keyword>
<gene>
    <name evidence="12" type="ORF">APB76_05255</name>
</gene>
<dbReference type="FunFam" id="1.20.81.30:FF:000001">
    <property type="entry name" value="Type II secretion system protein F"/>
    <property type="match status" value="2"/>
</dbReference>
<evidence type="ECO:0000256" key="4">
    <source>
        <dbReference type="ARBA" id="ARBA00022475"/>
    </source>
</evidence>
<keyword evidence="3 9" id="KW-0813">Transport</keyword>
<feature type="domain" description="Type II secretion system protein GspF" evidence="11">
    <location>
        <begin position="74"/>
        <end position="196"/>
    </location>
</feature>
<evidence type="ECO:0000256" key="1">
    <source>
        <dbReference type="ARBA" id="ARBA00004429"/>
    </source>
</evidence>
<evidence type="ECO:0000256" key="9">
    <source>
        <dbReference type="RuleBase" id="RU003923"/>
    </source>
</evidence>
<keyword evidence="5" id="KW-0997">Cell inner membrane</keyword>
<evidence type="ECO:0000313" key="12">
    <source>
        <dbReference type="EMBL" id="OAJ95372.1"/>
    </source>
</evidence>